<reference evidence="2 3" key="1">
    <citation type="submission" date="2024-04" db="EMBL/GenBank/DDBJ databases">
        <title>Phyllosticta paracitricarpa is synonymous to the EU quarantine fungus P. citricarpa based on phylogenomic analyses.</title>
        <authorList>
            <consortium name="Lawrence Berkeley National Laboratory"/>
            <person name="Van Ingen-Buijs V.A."/>
            <person name="Van Westerhoven A.C."/>
            <person name="Haridas S."/>
            <person name="Skiadas P."/>
            <person name="Martin F."/>
            <person name="Groenewald J.Z."/>
            <person name="Crous P.W."/>
            <person name="Seidl M.F."/>
        </authorList>
    </citation>
    <scope>NUCLEOTIDE SEQUENCE [LARGE SCALE GENOMIC DNA]</scope>
    <source>
        <strain evidence="2 3">CBS 123374</strain>
    </source>
</reference>
<protein>
    <submittedName>
        <fullName evidence="2">Uncharacterized protein</fullName>
    </submittedName>
</protein>
<sequence>MSRKATRWASILTIPTRRFPSAIHCRHGSFHVKVESRARPLQPTEQDALLNRSTPELTSPIWTVPPFRFTRIELPVGTRRSQPFISFKVGKTPTIFHAFYEPAYKLGYIGNEILVNRDHPLHIKLRRKYEATEKDCLWWAAITTLKTSPKRFIRDETNRKLRAAFRAALVERGLDTRGRKVVDGKVESQGTLKGTINLVCKSETLRAKPEDMKKEALWTVDALVRLFDYQKDHSKPSERPRGPSKPRAKPRKIYIRNP</sequence>
<organism evidence="2 3">
    <name type="scientific">Phyllosticta capitalensis</name>
    <dbReference type="NCBI Taxonomy" id="121624"/>
    <lineage>
        <taxon>Eukaryota</taxon>
        <taxon>Fungi</taxon>
        <taxon>Dikarya</taxon>
        <taxon>Ascomycota</taxon>
        <taxon>Pezizomycotina</taxon>
        <taxon>Dothideomycetes</taxon>
        <taxon>Dothideomycetes incertae sedis</taxon>
        <taxon>Botryosphaeriales</taxon>
        <taxon>Phyllostictaceae</taxon>
        <taxon>Phyllosticta</taxon>
    </lineage>
</organism>
<gene>
    <name evidence="2" type="ORF">HDK90DRAFT_183773</name>
</gene>
<keyword evidence="3" id="KW-1185">Reference proteome</keyword>
<comment type="caution">
    <text evidence="2">The sequence shown here is derived from an EMBL/GenBank/DDBJ whole genome shotgun (WGS) entry which is preliminary data.</text>
</comment>
<dbReference type="Proteomes" id="UP001492380">
    <property type="component" value="Unassembled WGS sequence"/>
</dbReference>
<proteinExistence type="predicted"/>
<feature type="compositionally biased region" description="Basic and acidic residues" evidence="1">
    <location>
        <begin position="231"/>
        <end position="241"/>
    </location>
</feature>
<feature type="region of interest" description="Disordered" evidence="1">
    <location>
        <begin position="231"/>
        <end position="258"/>
    </location>
</feature>
<feature type="compositionally biased region" description="Basic residues" evidence="1">
    <location>
        <begin position="242"/>
        <end position="258"/>
    </location>
</feature>
<evidence type="ECO:0000256" key="1">
    <source>
        <dbReference type="SAM" id="MobiDB-lite"/>
    </source>
</evidence>
<accession>A0ABR1YWL5</accession>
<name>A0ABR1YWL5_9PEZI</name>
<evidence type="ECO:0000313" key="2">
    <source>
        <dbReference type="EMBL" id="KAK8240428.1"/>
    </source>
</evidence>
<evidence type="ECO:0000313" key="3">
    <source>
        <dbReference type="Proteomes" id="UP001492380"/>
    </source>
</evidence>
<dbReference type="EMBL" id="JBBWRZ010000003">
    <property type="protein sequence ID" value="KAK8240428.1"/>
    <property type="molecule type" value="Genomic_DNA"/>
</dbReference>